<evidence type="ECO:0000256" key="6">
    <source>
        <dbReference type="ARBA" id="ARBA00023295"/>
    </source>
</evidence>
<sequence>MKKMLLYVFLVVQLTFYQMGTAYGQEQKLINNNKPEREEWLKDAGFGMFIHWGIDTQLGTVISHSLAGSSPAYARKYIEDLPKTFNPKDWDPEKIVTLAKNAGMKYIVFTTKHHSGFCFWDTKTTDFSVKNTPYQKDILQDFVAACRKFGLAVGFYYSSEDFVYSFQNGIQDIRRVNHWEAAAPIQEKYRAYVMEQTRELMTDFGAVDIFFIDSKVLAEEVKAVVWELQPDCLITRGAILTPEQFIPGEAINSAWESNMTMGTQWNYKPTNEHYKSGGLLIKTLIEARAKGGTFLLNIGPNQWGELNEAQQGRLMELAAWNFVNHEAIQNVRPWITSNEGNIWFTKQKDQKTVFAYLTDIPNWVRGNRKDFLLKSVKATRKTRISVLGQSGNVVEYMPDVDGTASYEQTPDGLKISVVRAQRIYNNHQWPNPVVVKLENVTPAMTLTKFKTSEATVVGRGQVKFGMEIPGMGDASSLQIGFEYRPLRSTLEKEVKTSWSATNLMTVNGTGAYELLVADESFRGLSNPDDQGDDGIVNASASSTGLEYRAIVYQNGLKIEGNTLAIKE</sequence>
<dbReference type="EC" id="3.2.1.51" evidence="3"/>
<feature type="chain" id="PRO_5046155972" description="alpha-L-fucosidase" evidence="7">
    <location>
        <begin position="25"/>
        <end position="567"/>
    </location>
</feature>
<feature type="signal peptide" evidence="7">
    <location>
        <begin position="1"/>
        <end position="24"/>
    </location>
</feature>
<evidence type="ECO:0000256" key="2">
    <source>
        <dbReference type="ARBA" id="ARBA00007951"/>
    </source>
</evidence>
<dbReference type="PRINTS" id="PR00741">
    <property type="entry name" value="GLHYDRLASE29"/>
</dbReference>
<dbReference type="InterPro" id="IPR016286">
    <property type="entry name" value="FUC_metazoa-typ"/>
</dbReference>
<evidence type="ECO:0000259" key="8">
    <source>
        <dbReference type="Pfam" id="PF01120"/>
    </source>
</evidence>
<name>A0ABT8LBQ8_9BACT</name>
<dbReference type="InterPro" id="IPR017853">
    <property type="entry name" value="GH"/>
</dbReference>
<feature type="domain" description="Glycoside hydrolase family 29 N-terminal" evidence="8">
    <location>
        <begin position="31"/>
        <end position="325"/>
    </location>
</feature>
<dbReference type="EMBL" id="JAUJEB010000006">
    <property type="protein sequence ID" value="MDN5215217.1"/>
    <property type="molecule type" value="Genomic_DNA"/>
</dbReference>
<evidence type="ECO:0000256" key="5">
    <source>
        <dbReference type="ARBA" id="ARBA00022801"/>
    </source>
</evidence>
<evidence type="ECO:0000256" key="1">
    <source>
        <dbReference type="ARBA" id="ARBA00004071"/>
    </source>
</evidence>
<dbReference type="SMART" id="SM00812">
    <property type="entry name" value="Alpha_L_fucos"/>
    <property type="match status" value="1"/>
</dbReference>
<gene>
    <name evidence="9" type="ORF">QQ020_24265</name>
</gene>
<protein>
    <recommendedName>
        <fullName evidence="3">alpha-L-fucosidase</fullName>
        <ecNumber evidence="3">3.2.1.51</ecNumber>
    </recommendedName>
</protein>
<evidence type="ECO:0000256" key="4">
    <source>
        <dbReference type="ARBA" id="ARBA00022729"/>
    </source>
</evidence>
<keyword evidence="6" id="KW-0326">Glycosidase</keyword>
<dbReference type="PANTHER" id="PTHR10030">
    <property type="entry name" value="ALPHA-L-FUCOSIDASE"/>
    <property type="match status" value="1"/>
</dbReference>
<keyword evidence="4 7" id="KW-0732">Signal</keyword>
<accession>A0ABT8LBQ8</accession>
<keyword evidence="5" id="KW-0378">Hydrolase</keyword>
<organism evidence="9 10">
    <name type="scientific">Agaribacillus aureus</name>
    <dbReference type="NCBI Taxonomy" id="3051825"/>
    <lineage>
        <taxon>Bacteria</taxon>
        <taxon>Pseudomonadati</taxon>
        <taxon>Bacteroidota</taxon>
        <taxon>Cytophagia</taxon>
        <taxon>Cytophagales</taxon>
        <taxon>Splendidivirgaceae</taxon>
        <taxon>Agaribacillus</taxon>
    </lineage>
</organism>
<evidence type="ECO:0000256" key="7">
    <source>
        <dbReference type="SAM" id="SignalP"/>
    </source>
</evidence>
<evidence type="ECO:0000313" key="9">
    <source>
        <dbReference type="EMBL" id="MDN5215217.1"/>
    </source>
</evidence>
<dbReference type="SUPFAM" id="SSF51445">
    <property type="entry name" value="(Trans)glycosidases"/>
    <property type="match status" value="1"/>
</dbReference>
<dbReference type="Pfam" id="PF01120">
    <property type="entry name" value="Alpha_L_fucos"/>
    <property type="match status" value="1"/>
</dbReference>
<dbReference type="Proteomes" id="UP001172083">
    <property type="component" value="Unassembled WGS sequence"/>
</dbReference>
<dbReference type="InterPro" id="IPR000933">
    <property type="entry name" value="Glyco_hydro_29"/>
</dbReference>
<dbReference type="InterPro" id="IPR057739">
    <property type="entry name" value="Glyco_hydro_29_N"/>
</dbReference>
<evidence type="ECO:0000256" key="3">
    <source>
        <dbReference type="ARBA" id="ARBA00012662"/>
    </source>
</evidence>
<comment type="function">
    <text evidence="1">Alpha-L-fucosidase is responsible for hydrolyzing the alpha-1,6-linked fucose joined to the reducing-end N-acetylglucosamine of the carbohydrate moieties of glycoproteins.</text>
</comment>
<proteinExistence type="inferred from homology"/>
<dbReference type="PANTHER" id="PTHR10030:SF37">
    <property type="entry name" value="ALPHA-L-FUCOSIDASE-RELATED"/>
    <property type="match status" value="1"/>
</dbReference>
<evidence type="ECO:0000313" key="10">
    <source>
        <dbReference type="Proteomes" id="UP001172083"/>
    </source>
</evidence>
<dbReference type="Gene3D" id="3.20.20.80">
    <property type="entry name" value="Glycosidases"/>
    <property type="match status" value="1"/>
</dbReference>
<keyword evidence="10" id="KW-1185">Reference proteome</keyword>
<reference evidence="9" key="1">
    <citation type="submission" date="2023-06" db="EMBL/GenBank/DDBJ databases">
        <title>Genomic of Agaribacillus aureum.</title>
        <authorList>
            <person name="Wang G."/>
        </authorList>
    </citation>
    <scope>NUCLEOTIDE SEQUENCE</scope>
    <source>
        <strain evidence="9">BMA12</strain>
    </source>
</reference>
<dbReference type="RefSeq" id="WP_346760556.1">
    <property type="nucleotide sequence ID" value="NZ_JAUJEB010000006.1"/>
</dbReference>
<comment type="caution">
    <text evidence="9">The sequence shown here is derived from an EMBL/GenBank/DDBJ whole genome shotgun (WGS) entry which is preliminary data.</text>
</comment>
<comment type="similarity">
    <text evidence="2">Belongs to the glycosyl hydrolase 29 family.</text>
</comment>